<feature type="transmembrane region" description="Helical" evidence="2">
    <location>
        <begin position="344"/>
        <end position="369"/>
    </location>
</feature>
<protein>
    <recommendedName>
        <fullName evidence="5">O-antigen ligase-like membrane protein</fullName>
    </recommendedName>
</protein>
<feature type="transmembrane region" description="Helical" evidence="2">
    <location>
        <begin position="276"/>
        <end position="298"/>
    </location>
</feature>
<keyword evidence="2" id="KW-1133">Transmembrane helix</keyword>
<evidence type="ECO:0000313" key="4">
    <source>
        <dbReference type="Proteomes" id="UP000319094"/>
    </source>
</evidence>
<dbReference type="AlphaFoldDB" id="A0A542Y9V9"/>
<gene>
    <name evidence="3" type="ORF">FB468_2908</name>
</gene>
<evidence type="ECO:0008006" key="5">
    <source>
        <dbReference type="Google" id="ProtNLM"/>
    </source>
</evidence>
<feature type="transmembrane region" description="Helical" evidence="2">
    <location>
        <begin position="118"/>
        <end position="141"/>
    </location>
</feature>
<name>A0A542Y9V9_9MICO</name>
<keyword evidence="4" id="KW-1185">Reference proteome</keyword>
<feature type="region of interest" description="Disordered" evidence="1">
    <location>
        <begin position="425"/>
        <end position="491"/>
    </location>
</feature>
<feature type="transmembrane region" description="Helical" evidence="2">
    <location>
        <begin position="75"/>
        <end position="98"/>
    </location>
</feature>
<feature type="compositionally biased region" description="Basic and acidic residues" evidence="1">
    <location>
        <begin position="477"/>
        <end position="491"/>
    </location>
</feature>
<comment type="caution">
    <text evidence="3">The sequence shown here is derived from an EMBL/GenBank/DDBJ whole genome shotgun (WGS) entry which is preliminary data.</text>
</comment>
<proteinExistence type="predicted"/>
<evidence type="ECO:0000256" key="2">
    <source>
        <dbReference type="SAM" id="Phobius"/>
    </source>
</evidence>
<keyword evidence="2" id="KW-0812">Transmembrane</keyword>
<organism evidence="3 4">
    <name type="scientific">Leucobacter komagatae</name>
    <dbReference type="NCBI Taxonomy" id="55969"/>
    <lineage>
        <taxon>Bacteria</taxon>
        <taxon>Bacillati</taxon>
        <taxon>Actinomycetota</taxon>
        <taxon>Actinomycetes</taxon>
        <taxon>Micrococcales</taxon>
        <taxon>Microbacteriaceae</taxon>
        <taxon>Leucobacter</taxon>
    </lineage>
</organism>
<dbReference type="EMBL" id="VFON01000001">
    <property type="protein sequence ID" value="TQL44837.1"/>
    <property type="molecule type" value="Genomic_DNA"/>
</dbReference>
<evidence type="ECO:0000313" key="3">
    <source>
        <dbReference type="EMBL" id="TQL44837.1"/>
    </source>
</evidence>
<sequence>MTGLGALFAALIIVGLFRRALFPWVLALSAAFPYSAAVTIAGNSIIPFHMVAAIACALLFFEAPEERSGAARPGLPALLLFLGWSLFITVTGPFLFAGEPVLNPRTGIDLAVRAQEPLQYTISMFAQAGYLILTVGGVLYLARRQFSLWLAMLPFAVATGLGALNWAMVSVGLTWPSWFFDTSHNVIYSHRMRGGVFNEPSQFGGFAVAAVALFAVAAVLTRGWSRGVLVGLAALAALNIVNSEAGTALGGLAIILAIGAATALWRLVAAGRGAPLIVFGAGGVALVMLLAGDTVLSWGEKILGGKIGSASMEVRSSSDAFSLELLWQTWGLGVGLGANRPSSFATMLVSCVGVLGTVAFVVMIFQLVARARLHPLGAAPIWGLLAFLAAKAVSLPDLATPGMWILIAACAQIAWALPTSSPEITTPDRALARPENGTSDGLERHLPDLAEEVGADPYAGIGRGRRRPGGDLPYEASVRRDRAALRRNPGE</sequence>
<feature type="transmembrane region" description="Helical" evidence="2">
    <location>
        <begin position="45"/>
        <end position="63"/>
    </location>
</feature>
<feature type="transmembrane region" description="Helical" evidence="2">
    <location>
        <begin position="227"/>
        <end position="243"/>
    </location>
</feature>
<dbReference type="Proteomes" id="UP000319094">
    <property type="component" value="Unassembled WGS sequence"/>
</dbReference>
<keyword evidence="2" id="KW-0472">Membrane</keyword>
<dbReference type="RefSeq" id="WP_246055907.1">
    <property type="nucleotide sequence ID" value="NZ_BAAAUY010000018.1"/>
</dbReference>
<feature type="transmembrane region" description="Helical" evidence="2">
    <location>
        <begin position="249"/>
        <end position="269"/>
    </location>
</feature>
<feature type="transmembrane region" description="Helical" evidence="2">
    <location>
        <begin position="202"/>
        <end position="220"/>
    </location>
</feature>
<reference evidence="3 4" key="1">
    <citation type="submission" date="2019-06" db="EMBL/GenBank/DDBJ databases">
        <title>Sequencing the genomes of 1000 actinobacteria strains.</title>
        <authorList>
            <person name="Klenk H.-P."/>
        </authorList>
    </citation>
    <scope>NUCLEOTIDE SEQUENCE [LARGE SCALE GENOMIC DNA]</scope>
    <source>
        <strain evidence="3 4">DSM 8803</strain>
    </source>
</reference>
<feature type="transmembrane region" description="Helical" evidence="2">
    <location>
        <begin position="148"/>
        <end position="169"/>
    </location>
</feature>
<evidence type="ECO:0000256" key="1">
    <source>
        <dbReference type="SAM" id="MobiDB-lite"/>
    </source>
</evidence>
<accession>A0A542Y9V9</accession>